<name>A0ABS4YUZ7_9MICC</name>
<dbReference type="PANTHER" id="PTHR42981:SF2">
    <property type="entry name" value="PYRUVATE DEHYDROGENASE [UBIQUINONE]"/>
    <property type="match status" value="1"/>
</dbReference>
<dbReference type="PANTHER" id="PTHR42981">
    <property type="entry name" value="PYRUVATE DEHYDROGENASE [UBIQUINONE]"/>
    <property type="match status" value="1"/>
</dbReference>
<protein>
    <submittedName>
        <fullName evidence="7">Pyruvate dehydrogenase (Quinone)</fullName>
        <ecNumber evidence="7">1.2.5.1</ecNumber>
    </submittedName>
</protein>
<accession>A0ABS4YUZ7</accession>
<evidence type="ECO:0000256" key="2">
    <source>
        <dbReference type="ARBA" id="ARBA00023052"/>
    </source>
</evidence>
<dbReference type="Proteomes" id="UP000711614">
    <property type="component" value="Unassembled WGS sequence"/>
</dbReference>
<dbReference type="EC" id="1.2.5.1" evidence="7"/>
<comment type="caution">
    <text evidence="7">The sequence shown here is derived from an EMBL/GenBank/DDBJ whole genome shotgun (WGS) entry which is preliminary data.</text>
</comment>
<dbReference type="CDD" id="cd02014">
    <property type="entry name" value="TPP_POX"/>
    <property type="match status" value="1"/>
</dbReference>
<evidence type="ECO:0000259" key="5">
    <source>
        <dbReference type="Pfam" id="PF02775"/>
    </source>
</evidence>
<dbReference type="RefSeq" id="WP_209678925.1">
    <property type="nucleotide sequence ID" value="NZ_JAGIOI010000001.1"/>
</dbReference>
<dbReference type="GO" id="GO:0052737">
    <property type="term" value="F:pyruvate dehydrogenase (quinone) activity"/>
    <property type="evidence" value="ECO:0007669"/>
    <property type="project" value="UniProtKB-EC"/>
</dbReference>
<evidence type="ECO:0000259" key="6">
    <source>
        <dbReference type="Pfam" id="PF02776"/>
    </source>
</evidence>
<evidence type="ECO:0000313" key="7">
    <source>
        <dbReference type="EMBL" id="MBP2412623.1"/>
    </source>
</evidence>
<dbReference type="InterPro" id="IPR047211">
    <property type="entry name" value="POXB-like"/>
</dbReference>
<dbReference type="Pfam" id="PF02776">
    <property type="entry name" value="TPP_enzyme_N"/>
    <property type="match status" value="1"/>
</dbReference>
<feature type="domain" description="Thiamine pyrophosphate enzyme central" evidence="4">
    <location>
        <begin position="195"/>
        <end position="322"/>
    </location>
</feature>
<dbReference type="InterPro" id="IPR047212">
    <property type="entry name" value="TPP_POXB-like"/>
</dbReference>
<keyword evidence="8" id="KW-1185">Reference proteome</keyword>
<evidence type="ECO:0000313" key="8">
    <source>
        <dbReference type="Proteomes" id="UP000711614"/>
    </source>
</evidence>
<evidence type="ECO:0000256" key="1">
    <source>
        <dbReference type="ARBA" id="ARBA00007812"/>
    </source>
</evidence>
<dbReference type="CDD" id="cd07039">
    <property type="entry name" value="TPP_PYR_POX"/>
    <property type="match status" value="1"/>
</dbReference>
<proteinExistence type="inferred from homology"/>
<keyword evidence="7" id="KW-0560">Oxidoreductase</keyword>
<dbReference type="SUPFAM" id="SSF52467">
    <property type="entry name" value="DHS-like NAD/FAD-binding domain"/>
    <property type="match status" value="1"/>
</dbReference>
<comment type="similarity">
    <text evidence="1 3">Belongs to the TPP enzyme family.</text>
</comment>
<dbReference type="InterPro" id="IPR029061">
    <property type="entry name" value="THDP-binding"/>
</dbReference>
<gene>
    <name evidence="7" type="ORF">JOF48_001422</name>
</gene>
<feature type="domain" description="Thiamine pyrophosphate enzyme N-terminal TPP-binding" evidence="6">
    <location>
        <begin position="5"/>
        <end position="119"/>
    </location>
</feature>
<sequence>MAKELATQLIEQLQSAGVRRIYGIVGDSLNPLVDAVRKTGGSANGGIDWIHVRHEEAAAFAAGAEAQLTGELAVCAGSCGPGNLHLMNGLYDANRTGAPVLAIASHLPSVQIGSGFFQETHPDRLFDECSVYSELISTSDQAPRVMHNAISHAVGLRGVAVVTLPGDIASLPATAPSPLQRTVRPASLVPASESVAELAEAINKADKVAIFAGAGVQGAHDEVLALAKLVKAPIGHSLRGKDFIQHNNPYDIGMTGLLGYGAAAEGIAGAELLILLGTDFPYDQFLPATRTAQVDRAPEHLGRRTDVDIAVHGDVLPTLQALLPLVAAKKSSKFLDQMLKKHDKLMNKAVGAYTRNADALVPIHPEYAASLLDEIAAADAIFTADTGMCNVWTARYINPLGTRRLIGSYLHGSMANALPQAIGAQAAHPGRQVISVSGDGGLSMLLGELITAAAQKLPVKVVVFNNSTLGMVKLEMLVDGLQDFGVDVPDVNYAAIAAAMGFHAVRVTDPANIADAYRAAFAHEGPALVELVTDPNALSIPPKIKGGQVVGFATAMSKIVLNRGAGEAVSMARSNLRNIPRG</sequence>
<dbReference type="InterPro" id="IPR012000">
    <property type="entry name" value="Thiamin_PyroP_enz_cen_dom"/>
</dbReference>
<dbReference type="Pfam" id="PF02775">
    <property type="entry name" value="TPP_enzyme_C"/>
    <property type="match status" value="1"/>
</dbReference>
<dbReference type="InterPro" id="IPR029035">
    <property type="entry name" value="DHS-like_NAD/FAD-binding_dom"/>
</dbReference>
<organism evidence="7 8">
    <name type="scientific">Arthrobacter stackebrandtii</name>
    <dbReference type="NCBI Taxonomy" id="272161"/>
    <lineage>
        <taxon>Bacteria</taxon>
        <taxon>Bacillati</taxon>
        <taxon>Actinomycetota</taxon>
        <taxon>Actinomycetes</taxon>
        <taxon>Micrococcales</taxon>
        <taxon>Micrococcaceae</taxon>
        <taxon>Arthrobacter</taxon>
    </lineage>
</organism>
<dbReference type="Gene3D" id="3.40.50.970">
    <property type="match status" value="2"/>
</dbReference>
<reference evidence="7 8" key="1">
    <citation type="submission" date="2021-03" db="EMBL/GenBank/DDBJ databases">
        <title>Sequencing the genomes of 1000 actinobacteria strains.</title>
        <authorList>
            <person name="Klenk H.-P."/>
        </authorList>
    </citation>
    <scope>NUCLEOTIDE SEQUENCE [LARGE SCALE GENOMIC DNA]</scope>
    <source>
        <strain evidence="7 8">DSM 16005</strain>
    </source>
</reference>
<dbReference type="Pfam" id="PF00205">
    <property type="entry name" value="TPP_enzyme_M"/>
    <property type="match status" value="1"/>
</dbReference>
<keyword evidence="2 3" id="KW-0786">Thiamine pyrophosphate</keyword>
<dbReference type="InterPro" id="IPR011766">
    <property type="entry name" value="TPP_enzyme_TPP-bd"/>
</dbReference>
<evidence type="ECO:0000259" key="4">
    <source>
        <dbReference type="Pfam" id="PF00205"/>
    </source>
</evidence>
<evidence type="ECO:0000256" key="3">
    <source>
        <dbReference type="RuleBase" id="RU362132"/>
    </source>
</evidence>
<dbReference type="NCBIfam" id="NF005114">
    <property type="entry name" value="PRK06546.1"/>
    <property type="match status" value="1"/>
</dbReference>
<dbReference type="SUPFAM" id="SSF52518">
    <property type="entry name" value="Thiamin diphosphate-binding fold (THDP-binding)"/>
    <property type="match status" value="2"/>
</dbReference>
<keyword evidence="7" id="KW-0670">Pyruvate</keyword>
<dbReference type="Gene3D" id="3.40.50.1220">
    <property type="entry name" value="TPP-binding domain"/>
    <property type="match status" value="1"/>
</dbReference>
<dbReference type="InterPro" id="IPR000399">
    <property type="entry name" value="TPP-bd_CS"/>
</dbReference>
<dbReference type="EMBL" id="JAGIOI010000001">
    <property type="protein sequence ID" value="MBP2412623.1"/>
    <property type="molecule type" value="Genomic_DNA"/>
</dbReference>
<dbReference type="InterPro" id="IPR012001">
    <property type="entry name" value="Thiamin_PyroP_enz_TPP-bd_dom"/>
</dbReference>
<dbReference type="InterPro" id="IPR047210">
    <property type="entry name" value="TPP_PYR_POXB-like"/>
</dbReference>
<dbReference type="PROSITE" id="PS00187">
    <property type="entry name" value="TPP_ENZYMES"/>
    <property type="match status" value="1"/>
</dbReference>
<feature type="domain" description="Thiamine pyrophosphate enzyme TPP-binding" evidence="5">
    <location>
        <begin position="385"/>
        <end position="530"/>
    </location>
</feature>